<evidence type="ECO:0000313" key="5">
    <source>
        <dbReference type="EMBL" id="EOT87383.1"/>
    </source>
</evidence>
<feature type="domain" description="WxL Interacting Protein host binding" evidence="4">
    <location>
        <begin position="161"/>
        <end position="316"/>
    </location>
</feature>
<feature type="chain" id="PRO_5004488449" evidence="2">
    <location>
        <begin position="26"/>
        <end position="362"/>
    </location>
</feature>
<gene>
    <name evidence="5" type="ORF">I573_00439</name>
</gene>
<evidence type="ECO:0000259" key="3">
    <source>
        <dbReference type="Pfam" id="PF06030"/>
    </source>
</evidence>
<name>S0LD75_9ENTE</name>
<reference evidence="5 6" key="1">
    <citation type="submission" date="2013-03" db="EMBL/GenBank/DDBJ databases">
        <title>The Genome Sequence of Enterococcus sulfureus ATCC_49903 (PacBio/Illumina hybrid assembly).</title>
        <authorList>
            <consortium name="The Broad Institute Genomics Platform"/>
            <consortium name="The Broad Institute Genome Sequencing Center for Infectious Disease"/>
            <person name="Earl A."/>
            <person name="Russ C."/>
            <person name="Gilmore M."/>
            <person name="Surin D."/>
            <person name="Walker B."/>
            <person name="Young S."/>
            <person name="Zeng Q."/>
            <person name="Gargeya S."/>
            <person name="Fitzgerald M."/>
            <person name="Haas B."/>
            <person name="Abouelleil A."/>
            <person name="Allen A.W."/>
            <person name="Alvarado L."/>
            <person name="Arachchi H.M."/>
            <person name="Berlin A.M."/>
            <person name="Chapman S.B."/>
            <person name="Gainer-Dewar J."/>
            <person name="Goldberg J."/>
            <person name="Griggs A."/>
            <person name="Gujja S."/>
            <person name="Hansen M."/>
            <person name="Howarth C."/>
            <person name="Imamovic A."/>
            <person name="Ireland A."/>
            <person name="Larimer J."/>
            <person name="McCowan C."/>
            <person name="Murphy C."/>
            <person name="Pearson M."/>
            <person name="Poon T.W."/>
            <person name="Priest M."/>
            <person name="Roberts A."/>
            <person name="Saif S."/>
            <person name="Shea T."/>
            <person name="Sisk P."/>
            <person name="Sykes S."/>
            <person name="Wortman J."/>
            <person name="Nusbaum C."/>
            <person name="Birren B."/>
        </authorList>
    </citation>
    <scope>NUCLEOTIDE SEQUENCE [LARGE SCALE GENOMIC DNA]</scope>
    <source>
        <strain evidence="5 6">ATCC 49903</strain>
    </source>
</reference>
<dbReference type="Proteomes" id="UP000015961">
    <property type="component" value="Unassembled WGS sequence"/>
</dbReference>
<keyword evidence="1" id="KW-0812">Transmembrane</keyword>
<dbReference type="Pfam" id="PF11797">
    <property type="entry name" value="WxLIP_HBD"/>
    <property type="match status" value="1"/>
</dbReference>
<dbReference type="eggNOG" id="COG4072">
    <property type="taxonomic scope" value="Bacteria"/>
</dbReference>
<proteinExistence type="predicted"/>
<sequence length="362" mass="40931">MRRIKVIYTLGIALLFLGISTFVHASEFNFAVNPVIPDNQIDKDKSYFDLKLSPDQKQTLKIQLKNDTDKEVVIEAGINSATTNLNGVVEYSQNAIEPDETLAFNLKEYANIEQEITIPAKSVVEVPVEIHMPKETFDGVIAGGITFKEKQTEKKETSNDKGLAIKNEYSYVIALLMRENANLVEPKLNLMNVEANQVNARNVIDIQLQNPVARYLNQLKLVGEITNKDNPDLNYTIDAEGLQMAPNSNFSYPVALNGQRLEPGNYHLHLIAYGNKSSDGTISVETKNGETAKFANQWEFDKDFSISGETAKKYNKQDVTIEKSDTNWLYWIIGLLLLIIALLILFLIWKRKKQKDEEEAKK</sequence>
<keyword evidence="2" id="KW-0732">Signal</keyword>
<dbReference type="InterPro" id="IPR021759">
    <property type="entry name" value="WxLIP_HBD"/>
</dbReference>
<feature type="transmembrane region" description="Helical" evidence="1">
    <location>
        <begin position="328"/>
        <end position="349"/>
    </location>
</feature>
<evidence type="ECO:0000313" key="6">
    <source>
        <dbReference type="Proteomes" id="UP000015961"/>
    </source>
</evidence>
<dbReference type="EMBL" id="ASWO01000001">
    <property type="protein sequence ID" value="EOT87383.1"/>
    <property type="molecule type" value="Genomic_DNA"/>
</dbReference>
<protein>
    <submittedName>
        <fullName evidence="5">Uncharacterized protein</fullName>
    </submittedName>
</protein>
<feature type="domain" description="WxL Interacting Protein peptidoglycan binding" evidence="3">
    <location>
        <begin position="30"/>
        <end position="149"/>
    </location>
</feature>
<dbReference type="Pfam" id="PF06030">
    <property type="entry name" value="WxLIP_PGBD"/>
    <property type="match status" value="1"/>
</dbReference>
<dbReference type="AlphaFoldDB" id="S0LD75"/>
<organism evidence="5 6">
    <name type="scientific">Enterococcus sulfureus ATCC 49903</name>
    <dbReference type="NCBI Taxonomy" id="1140003"/>
    <lineage>
        <taxon>Bacteria</taxon>
        <taxon>Bacillati</taxon>
        <taxon>Bacillota</taxon>
        <taxon>Bacilli</taxon>
        <taxon>Lactobacillales</taxon>
        <taxon>Enterococcaceae</taxon>
        <taxon>Enterococcus</taxon>
    </lineage>
</organism>
<evidence type="ECO:0000259" key="4">
    <source>
        <dbReference type="Pfam" id="PF11797"/>
    </source>
</evidence>
<evidence type="ECO:0000256" key="2">
    <source>
        <dbReference type="SAM" id="SignalP"/>
    </source>
</evidence>
<dbReference type="STRING" id="1140003.OMY_00444"/>
<dbReference type="PATRIC" id="fig|1140003.3.peg.439"/>
<keyword evidence="1" id="KW-1133">Transmembrane helix</keyword>
<dbReference type="OrthoDB" id="2148359at2"/>
<keyword evidence="1" id="KW-0472">Membrane</keyword>
<evidence type="ECO:0000256" key="1">
    <source>
        <dbReference type="SAM" id="Phobius"/>
    </source>
</evidence>
<keyword evidence="6" id="KW-1185">Reference proteome</keyword>
<dbReference type="RefSeq" id="WP_016184935.1">
    <property type="nucleotide sequence ID" value="NZ_ASWO01000001.1"/>
</dbReference>
<comment type="caution">
    <text evidence="5">The sequence shown here is derived from an EMBL/GenBank/DDBJ whole genome shotgun (WGS) entry which is preliminary data.</text>
</comment>
<dbReference type="InterPro" id="IPR010317">
    <property type="entry name" value="WxLIP_PGBD"/>
</dbReference>
<accession>S0LD75</accession>
<feature type="signal peptide" evidence="2">
    <location>
        <begin position="1"/>
        <end position="25"/>
    </location>
</feature>